<keyword evidence="3" id="KW-1185">Reference proteome</keyword>
<gene>
    <name evidence="2" type="ORF">BS50DRAFT_641863</name>
</gene>
<dbReference type="Proteomes" id="UP000240883">
    <property type="component" value="Unassembled WGS sequence"/>
</dbReference>
<evidence type="ECO:0000256" key="1">
    <source>
        <dbReference type="SAM" id="Phobius"/>
    </source>
</evidence>
<dbReference type="EMBL" id="KZ678128">
    <property type="protein sequence ID" value="PSN73891.1"/>
    <property type="molecule type" value="Genomic_DNA"/>
</dbReference>
<accession>A0A2T2P8B4</accession>
<feature type="transmembrane region" description="Helical" evidence="1">
    <location>
        <begin position="140"/>
        <end position="166"/>
    </location>
</feature>
<feature type="transmembrane region" description="Helical" evidence="1">
    <location>
        <begin position="100"/>
        <end position="120"/>
    </location>
</feature>
<organism evidence="2 3">
    <name type="scientific">Corynespora cassiicola Philippines</name>
    <dbReference type="NCBI Taxonomy" id="1448308"/>
    <lineage>
        <taxon>Eukaryota</taxon>
        <taxon>Fungi</taxon>
        <taxon>Dikarya</taxon>
        <taxon>Ascomycota</taxon>
        <taxon>Pezizomycotina</taxon>
        <taxon>Dothideomycetes</taxon>
        <taxon>Pleosporomycetidae</taxon>
        <taxon>Pleosporales</taxon>
        <taxon>Corynesporascaceae</taxon>
        <taxon>Corynespora</taxon>
    </lineage>
</organism>
<reference evidence="2 3" key="1">
    <citation type="journal article" date="2018" name="Front. Microbiol.">
        <title>Genome-Wide Analysis of Corynespora cassiicola Leaf Fall Disease Putative Effectors.</title>
        <authorList>
            <person name="Lopez D."/>
            <person name="Ribeiro S."/>
            <person name="Label P."/>
            <person name="Fumanal B."/>
            <person name="Venisse J.S."/>
            <person name="Kohler A."/>
            <person name="de Oliveira R.R."/>
            <person name="Labutti K."/>
            <person name="Lipzen A."/>
            <person name="Lail K."/>
            <person name="Bauer D."/>
            <person name="Ohm R.A."/>
            <person name="Barry K.W."/>
            <person name="Spatafora J."/>
            <person name="Grigoriev I.V."/>
            <person name="Martin F.M."/>
            <person name="Pujade-Renaud V."/>
        </authorList>
    </citation>
    <scope>NUCLEOTIDE SEQUENCE [LARGE SCALE GENOMIC DNA]</scope>
    <source>
        <strain evidence="2 3">Philippines</strain>
    </source>
</reference>
<feature type="transmembrane region" description="Helical" evidence="1">
    <location>
        <begin position="31"/>
        <end position="59"/>
    </location>
</feature>
<dbReference type="AlphaFoldDB" id="A0A2T2P8B4"/>
<evidence type="ECO:0000313" key="3">
    <source>
        <dbReference type="Proteomes" id="UP000240883"/>
    </source>
</evidence>
<sequence>MNIDNESTADTISLHTAQSSTLRLLSSPIAWLWWFIKLFVSISIYFTFRILLYAIWCALAKVHRWNKTTLWNTLCKYLSRLVAATKSRTKTHAPWLHRNFARIIKTLLLMLVLIPSIYLVRFTSSLALSPEIGIWDRLLALSFFILSSAPLLVCIGFLGAASYYYYLFRKGVRPEHPHTVERNRKAVPPPKREIPTVTVSEPYDVRIPDSVREKPEMLFDVGEFLRAEGGSRFILGEVV</sequence>
<name>A0A2T2P8B4_CORCC</name>
<keyword evidence="1" id="KW-1133">Transmembrane helix</keyword>
<keyword evidence="1" id="KW-0812">Transmembrane</keyword>
<evidence type="ECO:0000313" key="2">
    <source>
        <dbReference type="EMBL" id="PSN73891.1"/>
    </source>
</evidence>
<protein>
    <submittedName>
        <fullName evidence="2">Uncharacterized protein</fullName>
    </submittedName>
</protein>
<proteinExistence type="predicted"/>
<keyword evidence="1" id="KW-0472">Membrane</keyword>